<proteinExistence type="predicted"/>
<dbReference type="GO" id="GO:0005829">
    <property type="term" value="C:cytosol"/>
    <property type="evidence" value="ECO:0007669"/>
    <property type="project" value="TreeGrafter"/>
</dbReference>
<accession>A0A517PQG4</accession>
<dbReference type="GO" id="GO:0009350">
    <property type="term" value="C:ethanolamine ammonia-lyase complex"/>
    <property type="evidence" value="ECO:0007669"/>
    <property type="project" value="TreeGrafter"/>
</dbReference>
<name>A0A517PQG4_9PLAN</name>
<evidence type="ECO:0000313" key="2">
    <source>
        <dbReference type="Proteomes" id="UP000320421"/>
    </source>
</evidence>
<reference evidence="1 2" key="1">
    <citation type="submission" date="2019-02" db="EMBL/GenBank/DDBJ databases">
        <title>Deep-cultivation of Planctomycetes and their phenomic and genomic characterization uncovers novel biology.</title>
        <authorList>
            <person name="Wiegand S."/>
            <person name="Jogler M."/>
            <person name="Boedeker C."/>
            <person name="Pinto D."/>
            <person name="Vollmers J."/>
            <person name="Rivas-Marin E."/>
            <person name="Kohn T."/>
            <person name="Peeters S.H."/>
            <person name="Heuer A."/>
            <person name="Rast P."/>
            <person name="Oberbeckmann S."/>
            <person name="Bunk B."/>
            <person name="Jeske O."/>
            <person name="Meyerdierks A."/>
            <person name="Storesund J.E."/>
            <person name="Kallscheuer N."/>
            <person name="Luecker S."/>
            <person name="Lage O.M."/>
            <person name="Pohl T."/>
            <person name="Merkel B.J."/>
            <person name="Hornburger P."/>
            <person name="Mueller R.-W."/>
            <person name="Bruemmer F."/>
            <person name="Labrenz M."/>
            <person name="Spormann A.M."/>
            <person name="Op den Camp H."/>
            <person name="Overmann J."/>
            <person name="Amann R."/>
            <person name="Jetten M.S.M."/>
            <person name="Mascher T."/>
            <person name="Medema M.H."/>
            <person name="Devos D.P."/>
            <person name="Kaster A.-K."/>
            <person name="Ovreas L."/>
            <person name="Rohde M."/>
            <person name="Galperin M.Y."/>
            <person name="Jogler C."/>
        </authorList>
    </citation>
    <scope>NUCLEOTIDE SEQUENCE [LARGE SCALE GENOMIC DNA]</scope>
    <source>
        <strain evidence="1 2">HG66A1</strain>
    </source>
</reference>
<evidence type="ECO:0000313" key="1">
    <source>
        <dbReference type="EMBL" id="QDT21611.1"/>
    </source>
</evidence>
<dbReference type="EMBL" id="CP036266">
    <property type="protein sequence ID" value="QDT21611.1"/>
    <property type="molecule type" value="Genomic_DNA"/>
</dbReference>
<organism evidence="1 2">
    <name type="scientific">Gimesia chilikensis</name>
    <dbReference type="NCBI Taxonomy" id="2605989"/>
    <lineage>
        <taxon>Bacteria</taxon>
        <taxon>Pseudomonadati</taxon>
        <taxon>Planctomycetota</taxon>
        <taxon>Planctomycetia</taxon>
        <taxon>Planctomycetales</taxon>
        <taxon>Planctomycetaceae</taxon>
        <taxon>Gimesia</taxon>
    </lineage>
</organism>
<dbReference type="InterPro" id="IPR042251">
    <property type="entry name" value="EutC_C"/>
</dbReference>
<dbReference type="Gene3D" id="3.20.20.70">
    <property type="entry name" value="Aldolase class I"/>
    <property type="match status" value="1"/>
</dbReference>
<dbReference type="Proteomes" id="UP000320421">
    <property type="component" value="Chromosome"/>
</dbReference>
<dbReference type="Gene3D" id="1.10.220.70">
    <property type="entry name" value="lyase"/>
    <property type="match status" value="1"/>
</dbReference>
<gene>
    <name evidence="1" type="primary">eutB</name>
    <name evidence="1" type="ORF">HG66A1_34140</name>
</gene>
<dbReference type="InterPro" id="IPR013785">
    <property type="entry name" value="Aldolase_TIM"/>
</dbReference>
<dbReference type="Gene3D" id="3.40.50.11240">
    <property type="entry name" value="Ethanolamine ammonia-lyase light chain (EutC)"/>
    <property type="match status" value="1"/>
</dbReference>
<dbReference type="PANTHER" id="PTHR39329:SF1">
    <property type="entry name" value="ETHANOLAMINE AMMONIA-LYASE LARGE SUBUNIT"/>
    <property type="match status" value="1"/>
</dbReference>
<dbReference type="PANTHER" id="PTHR39329">
    <property type="entry name" value="ETHANOLAMINE AMMONIA-LYASE HEAVY CHAIN"/>
    <property type="match status" value="1"/>
</dbReference>
<dbReference type="NCBIfam" id="NF011649">
    <property type="entry name" value="PRK15067.1"/>
    <property type="match status" value="1"/>
</dbReference>
<keyword evidence="1" id="KW-0456">Lyase</keyword>
<dbReference type="InterPro" id="IPR044939">
    <property type="entry name" value="EutB_dom_2_sf"/>
</dbReference>
<dbReference type="AlphaFoldDB" id="A0A517PQG4"/>
<keyword evidence="2" id="KW-1185">Reference proteome</keyword>
<dbReference type="EC" id="4.3.1.7" evidence="1"/>
<sequence length="769" mass="85134">MQWNRRDFVQAMLGAPFALTVSLSQARRLPAAESPAAGVTIPDVNAGETLFDYIQRVKGKHDPKFYRQLLGAANEFKEGDQFIGVAAVDDQSRHNARQLLAATRIVDLERHPIYEDDLNRYINENLADADSRPVNLTLGELKQLLLEGSEATIKQIAGTLSSDVIGCVVKLMSNDELITVGTKVFNPLPGSQLGAKGYLGARIQPNSPTDNLDDIFWQVLDGWSYAVGDVVLGTNPVSSEPESVQAVELQLREILETFGIADVLPHCVLSHIDVQAEVERRSPESTALWFQSIAGCDAANQTFDIDLKKMRDYARSRTGKYALYFETGQGADFTNGHSHGFDMVLHESRKYGFARALTREVALAQMQAGQTAAPWVHLNDVAGFIGPEVFRTREQLVRCCLEDIVMGKLHGLMIGLDVCSTLHMDVSLDDLDWCLEQIMPANPGYLMALPTKIDPMLGYLTTGFQDHVRIREKFGYRVNDAMWAFFQQLGVIDAQGKPTKHFGDPTWVYLQYRRKKGDSRPEERILDEGRRQLAEVRSRGVFLATGYGEKPSALSPDLQQQIDRIYHDAKQSIWAELTPAFIATLPASVPITTQSTSRSEYILHPATGEALAPASQAAIKQLRQQYDAQYNVQIVISDGLNALSIMDEDQLEPFLKELRSQLKTAGFHPAEQNILVQSGRVRAGYRIGETLFGGLDGNRALLHIIGERPGTGHHTFSVYMTSPPGSVWGQPGQVDHNITRVVSGIAATALKPTRAARDTVRILQQMNLG</sequence>
<dbReference type="Pfam" id="PF06751">
    <property type="entry name" value="EutB"/>
    <property type="match status" value="1"/>
</dbReference>
<dbReference type="InterPro" id="IPR010628">
    <property type="entry name" value="EutB"/>
</dbReference>
<dbReference type="GO" id="GO:0006520">
    <property type="term" value="P:amino acid metabolic process"/>
    <property type="evidence" value="ECO:0007669"/>
    <property type="project" value="InterPro"/>
</dbReference>
<dbReference type="InterPro" id="IPR009246">
    <property type="entry name" value="EutC"/>
</dbReference>
<dbReference type="GO" id="GO:0046336">
    <property type="term" value="P:ethanolamine catabolic process"/>
    <property type="evidence" value="ECO:0007669"/>
    <property type="project" value="TreeGrafter"/>
</dbReference>
<protein>
    <submittedName>
        <fullName evidence="1">Ethanolamine ammonia-lyase heavy chain</fullName>
        <ecNumber evidence="1">4.3.1.7</ecNumber>
    </submittedName>
</protein>
<dbReference type="GO" id="GO:0008851">
    <property type="term" value="F:ethanolamine ammonia-lyase activity"/>
    <property type="evidence" value="ECO:0007669"/>
    <property type="project" value="UniProtKB-EC"/>
</dbReference>
<dbReference type="Pfam" id="PF05985">
    <property type="entry name" value="EutC"/>
    <property type="match status" value="1"/>
</dbReference>